<keyword evidence="2" id="KW-0812">Transmembrane</keyword>
<sequence length="368" mass="40941">MKFSHFIIRNLWFILIVVLPTFGATVYYTAIASDIYLSEAKYIVRSPNRTQLSALSSVLQGSGLVKAQDDTYAVNDFLQSRDAVKAIQASNIDLRQIYGRPDTDYFARYPNILFDTSDEGLYKYYLKRVVVALDNSTGITTLSVKAFRPEDARIVAAAALVAGESLINQLSARAQENALRDAQNEVRNAEERVKAAEKSLLDYREREIIIDPTKQSVLLIEGIAKLQAELSMANAQLSQVLQSSPNSPLVPTLRATVRALEEEIIRERAKVAGASGAMAQKIADYQLLILEQEFASKALASATASLETARMEAQRQHFYLERVVEPNAPDVGLYPKRIVSIAIVLISGLVLYFMLWLLLLGVRDHANR</sequence>
<keyword evidence="2" id="KW-1133">Transmembrane helix</keyword>
<dbReference type="PANTHER" id="PTHR32309">
    <property type="entry name" value="TYROSINE-PROTEIN KINASE"/>
    <property type="match status" value="1"/>
</dbReference>
<dbReference type="EMBL" id="QGLF01000004">
    <property type="protein sequence ID" value="PWR19556.1"/>
    <property type="molecule type" value="Genomic_DNA"/>
</dbReference>
<evidence type="ECO:0000313" key="3">
    <source>
        <dbReference type="EMBL" id="PWR19556.1"/>
    </source>
</evidence>
<comment type="caution">
    <text evidence="3">The sequence shown here is derived from an EMBL/GenBank/DDBJ whole genome shotgun (WGS) entry which is preliminary data.</text>
</comment>
<protein>
    <submittedName>
        <fullName evidence="3">Capsule biosynthesis protein</fullName>
    </submittedName>
</protein>
<dbReference type="PANTHER" id="PTHR32309:SF13">
    <property type="entry name" value="FERRIC ENTEROBACTIN TRANSPORT PROTEIN FEPE"/>
    <property type="match status" value="1"/>
</dbReference>
<feature type="transmembrane region" description="Helical" evidence="2">
    <location>
        <begin position="338"/>
        <end position="362"/>
    </location>
</feature>
<evidence type="ECO:0000256" key="1">
    <source>
        <dbReference type="SAM" id="Coils"/>
    </source>
</evidence>
<gene>
    <name evidence="3" type="ORF">DKG75_13850</name>
</gene>
<dbReference type="AlphaFoldDB" id="A0A317E0A1"/>
<dbReference type="InterPro" id="IPR050445">
    <property type="entry name" value="Bact_polysacc_biosynth/exp"/>
</dbReference>
<dbReference type="GO" id="GO:0004713">
    <property type="term" value="F:protein tyrosine kinase activity"/>
    <property type="evidence" value="ECO:0007669"/>
    <property type="project" value="TreeGrafter"/>
</dbReference>
<proteinExistence type="predicted"/>
<reference evidence="4" key="1">
    <citation type="submission" date="2018-05" db="EMBL/GenBank/DDBJ databases">
        <title>Zavarzinia sp. HR-AS.</title>
        <authorList>
            <person name="Lee Y."/>
            <person name="Jeon C.O."/>
        </authorList>
    </citation>
    <scope>NUCLEOTIDE SEQUENCE [LARGE SCALE GENOMIC DNA]</scope>
    <source>
        <strain evidence="4">DSM 1231</strain>
    </source>
</reference>
<feature type="coiled-coil region" evidence="1">
    <location>
        <begin position="172"/>
        <end position="243"/>
    </location>
</feature>
<accession>A0A317E0A1</accession>
<dbReference type="GO" id="GO:0005886">
    <property type="term" value="C:plasma membrane"/>
    <property type="evidence" value="ECO:0007669"/>
    <property type="project" value="TreeGrafter"/>
</dbReference>
<dbReference type="Proteomes" id="UP000246077">
    <property type="component" value="Unassembled WGS sequence"/>
</dbReference>
<organism evidence="3 4">
    <name type="scientific">Zavarzinia compransoris</name>
    <dbReference type="NCBI Taxonomy" id="1264899"/>
    <lineage>
        <taxon>Bacteria</taxon>
        <taxon>Pseudomonadati</taxon>
        <taxon>Pseudomonadota</taxon>
        <taxon>Alphaproteobacteria</taxon>
        <taxon>Rhodospirillales</taxon>
        <taxon>Zavarziniaceae</taxon>
        <taxon>Zavarzinia</taxon>
    </lineage>
</organism>
<keyword evidence="4" id="KW-1185">Reference proteome</keyword>
<keyword evidence="1" id="KW-0175">Coiled coil</keyword>
<evidence type="ECO:0000256" key="2">
    <source>
        <dbReference type="SAM" id="Phobius"/>
    </source>
</evidence>
<keyword evidence="2" id="KW-0472">Membrane</keyword>
<name>A0A317E0A1_9PROT</name>
<evidence type="ECO:0000313" key="4">
    <source>
        <dbReference type="Proteomes" id="UP000246077"/>
    </source>
</evidence>
<dbReference type="RefSeq" id="WP_109921730.1">
    <property type="nucleotide sequence ID" value="NZ_QGLF01000004.1"/>
</dbReference>
<dbReference type="OrthoDB" id="1523414at2"/>